<dbReference type="SUPFAM" id="SSF47384">
    <property type="entry name" value="Homodimeric domain of signal transducing histidine kinase"/>
    <property type="match status" value="1"/>
</dbReference>
<dbReference type="InterPro" id="IPR003661">
    <property type="entry name" value="HisK_dim/P_dom"/>
</dbReference>
<dbReference type="AlphaFoldDB" id="A0A1G2J9T3"/>
<evidence type="ECO:0000256" key="3">
    <source>
        <dbReference type="ARBA" id="ARBA00022553"/>
    </source>
</evidence>
<dbReference type="InterPro" id="IPR005467">
    <property type="entry name" value="His_kinase_dom"/>
</dbReference>
<keyword evidence="3" id="KW-0597">Phosphoprotein</keyword>
<dbReference type="CDD" id="cd00075">
    <property type="entry name" value="HATPase"/>
    <property type="match status" value="1"/>
</dbReference>
<dbReference type="SUPFAM" id="SSF55874">
    <property type="entry name" value="ATPase domain of HSP90 chaperone/DNA topoisomerase II/histidine kinase"/>
    <property type="match status" value="1"/>
</dbReference>
<evidence type="ECO:0000313" key="9">
    <source>
        <dbReference type="Proteomes" id="UP000177751"/>
    </source>
</evidence>
<dbReference type="InterPro" id="IPR036890">
    <property type="entry name" value="HATPase_C_sf"/>
</dbReference>
<dbReference type="CDD" id="cd00082">
    <property type="entry name" value="HisKA"/>
    <property type="match status" value="1"/>
</dbReference>
<dbReference type="EC" id="2.7.13.3" evidence="2"/>
<dbReference type="STRING" id="1802229.A2401_00270"/>
<accession>A0A1G2J9T3</accession>
<protein>
    <recommendedName>
        <fullName evidence="2">histidine kinase</fullName>
        <ecNumber evidence="2">2.7.13.3</ecNumber>
    </recommendedName>
</protein>
<dbReference type="Pfam" id="PF02518">
    <property type="entry name" value="HATPase_c"/>
    <property type="match status" value="1"/>
</dbReference>
<dbReference type="FunFam" id="3.30.565.10:FF:000006">
    <property type="entry name" value="Sensor histidine kinase WalK"/>
    <property type="match status" value="1"/>
</dbReference>
<proteinExistence type="predicted"/>
<organism evidence="8 9">
    <name type="scientific">Candidatus Staskawiczbacteria bacterium RIFOXYC1_FULL_38_18</name>
    <dbReference type="NCBI Taxonomy" id="1802229"/>
    <lineage>
        <taxon>Bacteria</taxon>
        <taxon>Candidatus Staskawicziibacteriota</taxon>
    </lineage>
</organism>
<evidence type="ECO:0000313" key="8">
    <source>
        <dbReference type="EMBL" id="OGZ83757.1"/>
    </source>
</evidence>
<evidence type="ECO:0000256" key="5">
    <source>
        <dbReference type="ARBA" id="ARBA00022777"/>
    </source>
</evidence>
<keyword evidence="4" id="KW-0808">Transferase</keyword>
<evidence type="ECO:0000256" key="1">
    <source>
        <dbReference type="ARBA" id="ARBA00000085"/>
    </source>
</evidence>
<feature type="domain" description="Histidine kinase" evidence="7">
    <location>
        <begin position="166"/>
        <end position="387"/>
    </location>
</feature>
<dbReference type="PANTHER" id="PTHR43711">
    <property type="entry name" value="TWO-COMPONENT HISTIDINE KINASE"/>
    <property type="match status" value="1"/>
</dbReference>
<dbReference type="PROSITE" id="PS50109">
    <property type="entry name" value="HIS_KIN"/>
    <property type="match status" value="1"/>
</dbReference>
<dbReference type="Gene3D" id="1.10.287.130">
    <property type="match status" value="1"/>
</dbReference>
<gene>
    <name evidence="8" type="ORF">A2401_00270</name>
</gene>
<dbReference type="InterPro" id="IPR003594">
    <property type="entry name" value="HATPase_dom"/>
</dbReference>
<comment type="catalytic activity">
    <reaction evidence="1">
        <text>ATP + protein L-histidine = ADP + protein N-phospho-L-histidine.</text>
        <dbReference type="EC" id="2.7.13.3"/>
    </reaction>
</comment>
<comment type="caution">
    <text evidence="8">The sequence shown here is derived from an EMBL/GenBank/DDBJ whole genome shotgun (WGS) entry which is preliminary data.</text>
</comment>
<name>A0A1G2J9T3_9BACT</name>
<dbReference type="InterPro" id="IPR035965">
    <property type="entry name" value="PAS-like_dom_sf"/>
</dbReference>
<dbReference type="Gene3D" id="3.30.450.20">
    <property type="entry name" value="PAS domain"/>
    <property type="match status" value="1"/>
</dbReference>
<dbReference type="InterPro" id="IPR036097">
    <property type="entry name" value="HisK_dim/P_sf"/>
</dbReference>
<keyword evidence="6" id="KW-0902">Two-component regulatory system</keyword>
<evidence type="ECO:0000259" key="7">
    <source>
        <dbReference type="PROSITE" id="PS50109"/>
    </source>
</evidence>
<evidence type="ECO:0000256" key="2">
    <source>
        <dbReference type="ARBA" id="ARBA00012438"/>
    </source>
</evidence>
<keyword evidence="5" id="KW-0418">Kinase</keyword>
<dbReference type="Pfam" id="PF08448">
    <property type="entry name" value="PAS_4"/>
    <property type="match status" value="1"/>
</dbReference>
<dbReference type="Gene3D" id="3.30.565.10">
    <property type="entry name" value="Histidine kinase-like ATPase, C-terminal domain"/>
    <property type="match status" value="1"/>
</dbReference>
<dbReference type="InterPro" id="IPR013656">
    <property type="entry name" value="PAS_4"/>
</dbReference>
<evidence type="ECO:0000256" key="6">
    <source>
        <dbReference type="ARBA" id="ARBA00023012"/>
    </source>
</evidence>
<dbReference type="GO" id="GO:0000155">
    <property type="term" value="F:phosphorelay sensor kinase activity"/>
    <property type="evidence" value="ECO:0007669"/>
    <property type="project" value="InterPro"/>
</dbReference>
<dbReference type="PANTHER" id="PTHR43711:SF28">
    <property type="entry name" value="SENSOR HISTIDINE KINASE YXDK"/>
    <property type="match status" value="1"/>
</dbReference>
<dbReference type="PRINTS" id="PR00344">
    <property type="entry name" value="BCTRLSENSOR"/>
</dbReference>
<dbReference type="EMBL" id="MHPP01000029">
    <property type="protein sequence ID" value="OGZ83757.1"/>
    <property type="molecule type" value="Genomic_DNA"/>
</dbReference>
<reference evidence="8 9" key="1">
    <citation type="journal article" date="2016" name="Nat. Commun.">
        <title>Thousands of microbial genomes shed light on interconnected biogeochemical processes in an aquifer system.</title>
        <authorList>
            <person name="Anantharaman K."/>
            <person name="Brown C.T."/>
            <person name="Hug L.A."/>
            <person name="Sharon I."/>
            <person name="Castelle C.J."/>
            <person name="Probst A.J."/>
            <person name="Thomas B.C."/>
            <person name="Singh A."/>
            <person name="Wilkins M.J."/>
            <person name="Karaoz U."/>
            <person name="Brodie E.L."/>
            <person name="Williams K.H."/>
            <person name="Hubbard S.S."/>
            <person name="Banfield J.F."/>
        </authorList>
    </citation>
    <scope>NUCLEOTIDE SEQUENCE [LARGE SCALE GENOMIC DNA]</scope>
</reference>
<dbReference type="Proteomes" id="UP000177751">
    <property type="component" value="Unassembled WGS sequence"/>
</dbReference>
<dbReference type="SMART" id="SM00388">
    <property type="entry name" value="HisKA"/>
    <property type="match status" value="1"/>
</dbReference>
<evidence type="ECO:0000256" key="4">
    <source>
        <dbReference type="ARBA" id="ARBA00022679"/>
    </source>
</evidence>
<dbReference type="SUPFAM" id="SSF55785">
    <property type="entry name" value="PYP-like sensor domain (PAS domain)"/>
    <property type="match status" value="1"/>
</dbReference>
<dbReference type="InterPro" id="IPR004358">
    <property type="entry name" value="Sig_transdc_His_kin-like_C"/>
</dbReference>
<dbReference type="Pfam" id="PF00512">
    <property type="entry name" value="HisKA"/>
    <property type="match status" value="1"/>
</dbReference>
<dbReference type="SMART" id="SM00387">
    <property type="entry name" value="HATPase_c"/>
    <property type="match status" value="1"/>
</dbReference>
<dbReference type="InterPro" id="IPR050736">
    <property type="entry name" value="Sensor_HK_Regulatory"/>
</dbReference>
<sequence length="389" mass="43286">MQKNQKTQAFNGLNRQIVDNAPISIIVINKNGVITFANKYYKNISATKNPVGKNIFRMPFFIRENLSNRYKKLLAHGKAFKKDNCVSANSLEYINILAVPLKNTRGDITGALSMATDVTQIVSAKLELKKVNANLKKTVAERTRQLLETNEKLTKSLGLKSQFISDASHEIRTPLSIAKLNIELFRNQLCGENKQAISALNAIDVEIDRIADILSDITFFTAIDENPIEKMNIEKISVKGLISSVASRLKIMGNKRNIKIFLENNSADYAIKGDKIKLEKLLLNIMGNSIKYGKKNGWVKISLKSDAKRDIIKIIVSDNGIGIAKKDLSRVFDRFYRTHLSRRHGEGGFGLGLAVCKWIAEQHGGSISAESALGKGSVFTIKLPLLLKK</sequence>